<name>A0A9Q1JY86_9CARY</name>
<dbReference type="InterPro" id="IPR021924">
    <property type="entry name" value="DUF3537"/>
</dbReference>
<keyword evidence="1" id="KW-0472">Membrane</keyword>
<evidence type="ECO:0000313" key="3">
    <source>
        <dbReference type="Proteomes" id="UP001153076"/>
    </source>
</evidence>
<evidence type="ECO:0000256" key="1">
    <source>
        <dbReference type="SAM" id="Phobius"/>
    </source>
</evidence>
<protein>
    <submittedName>
        <fullName evidence="2">Uncharacterized protein</fullName>
    </submittedName>
</protein>
<gene>
    <name evidence="2" type="ORF">Cgig2_020620</name>
</gene>
<dbReference type="OrthoDB" id="1916325at2759"/>
<accession>A0A9Q1JY86</accession>
<reference evidence="2" key="1">
    <citation type="submission" date="2022-04" db="EMBL/GenBank/DDBJ databases">
        <title>Carnegiea gigantea Genome sequencing and assembly v2.</title>
        <authorList>
            <person name="Copetti D."/>
            <person name="Sanderson M.J."/>
            <person name="Burquez A."/>
            <person name="Wojciechowski M.F."/>
        </authorList>
    </citation>
    <scope>NUCLEOTIDE SEQUENCE</scope>
    <source>
        <strain evidence="2">SGP5-SGP5p</strain>
        <tissue evidence="2">Aerial part</tissue>
    </source>
</reference>
<keyword evidence="3" id="KW-1185">Reference proteome</keyword>
<organism evidence="2 3">
    <name type="scientific">Carnegiea gigantea</name>
    <dbReference type="NCBI Taxonomy" id="171969"/>
    <lineage>
        <taxon>Eukaryota</taxon>
        <taxon>Viridiplantae</taxon>
        <taxon>Streptophyta</taxon>
        <taxon>Embryophyta</taxon>
        <taxon>Tracheophyta</taxon>
        <taxon>Spermatophyta</taxon>
        <taxon>Magnoliopsida</taxon>
        <taxon>eudicotyledons</taxon>
        <taxon>Gunneridae</taxon>
        <taxon>Pentapetalae</taxon>
        <taxon>Caryophyllales</taxon>
        <taxon>Cactineae</taxon>
        <taxon>Cactaceae</taxon>
        <taxon>Cactoideae</taxon>
        <taxon>Echinocereeae</taxon>
        <taxon>Carnegiea</taxon>
    </lineage>
</organism>
<dbReference type="Pfam" id="PF12056">
    <property type="entry name" value="DUF3537"/>
    <property type="match status" value="1"/>
</dbReference>
<feature type="transmembrane region" description="Helical" evidence="1">
    <location>
        <begin position="94"/>
        <end position="115"/>
    </location>
</feature>
<dbReference type="PANTHER" id="PTHR31963">
    <property type="entry name" value="RAS GUANINE NUCLEOTIDE EXCHANGE FACTOR K"/>
    <property type="match status" value="1"/>
</dbReference>
<dbReference type="Proteomes" id="UP001153076">
    <property type="component" value="Unassembled WGS sequence"/>
</dbReference>
<dbReference type="AlphaFoldDB" id="A0A9Q1JY86"/>
<keyword evidence="1" id="KW-0812">Transmembrane</keyword>
<feature type="transmembrane region" description="Helical" evidence="1">
    <location>
        <begin position="54"/>
        <end position="74"/>
    </location>
</feature>
<proteinExistence type="predicted"/>
<comment type="caution">
    <text evidence="2">The sequence shown here is derived from an EMBL/GenBank/DDBJ whole genome shotgun (WGS) entry which is preliminary data.</text>
</comment>
<dbReference type="EMBL" id="JAKOGI010000563">
    <property type="protein sequence ID" value="KAJ8433053.1"/>
    <property type="molecule type" value="Genomic_DNA"/>
</dbReference>
<keyword evidence="1" id="KW-1133">Transmembrane helix</keyword>
<dbReference type="PANTHER" id="PTHR31963:SF16">
    <property type="entry name" value="OS06G0635200 PROTEIN"/>
    <property type="match status" value="1"/>
</dbReference>
<sequence length="245" mass="27862">MAGESPPSSTSESLIPRTMNTKTKTFSRSVSHTQDELRSFRSYLRWMCVDQSDCWSSFLSWVIFLLFAIVVPAFSHFYLSCTSCDAKHSRPYNAVMQLSLSSVAGVSFFCLSHFVKKYGLRRFLFLDKLVGDSDSVRHHYTDEFNKSLKILSYFVLPCFVAKCAYKIWCVYPIPSDLLPPDPAAKGLCQCVRGVFRCRISAERAPSDQEAFEDHKPSLSCFHPALLDIDQHEPTCIPAADYQTEF</sequence>
<evidence type="ECO:0000313" key="2">
    <source>
        <dbReference type="EMBL" id="KAJ8433053.1"/>
    </source>
</evidence>